<accession>A0A2T5P9H6</accession>
<dbReference type="InterPro" id="IPR036249">
    <property type="entry name" value="Thioredoxin-like_sf"/>
</dbReference>
<evidence type="ECO:0000313" key="2">
    <source>
        <dbReference type="EMBL" id="PTU74377.1"/>
    </source>
</evidence>
<dbReference type="SUPFAM" id="SSF47616">
    <property type="entry name" value="GST C-terminal domain-like"/>
    <property type="match status" value="1"/>
</dbReference>
<dbReference type="GO" id="GO:0016740">
    <property type="term" value="F:transferase activity"/>
    <property type="evidence" value="ECO:0007669"/>
    <property type="project" value="UniProtKB-KW"/>
</dbReference>
<dbReference type="OrthoDB" id="7054557at2"/>
<dbReference type="Pfam" id="PF13417">
    <property type="entry name" value="GST_N_3"/>
    <property type="match status" value="1"/>
</dbReference>
<keyword evidence="3" id="KW-1185">Reference proteome</keyword>
<dbReference type="EMBL" id="QASN01000017">
    <property type="protein sequence ID" value="PTU74377.1"/>
    <property type="molecule type" value="Genomic_DNA"/>
</dbReference>
<keyword evidence="2" id="KW-0808">Transferase</keyword>
<name>A0A2T5P9H6_9PSED</name>
<dbReference type="AlphaFoldDB" id="A0A2T5P9H6"/>
<dbReference type="SUPFAM" id="SSF52833">
    <property type="entry name" value="Thioredoxin-like"/>
    <property type="match status" value="1"/>
</dbReference>
<evidence type="ECO:0000259" key="1">
    <source>
        <dbReference type="Pfam" id="PF13417"/>
    </source>
</evidence>
<protein>
    <submittedName>
        <fullName evidence="2">Glutathione S-transferase</fullName>
    </submittedName>
</protein>
<dbReference type="Gene3D" id="1.20.1050.10">
    <property type="match status" value="2"/>
</dbReference>
<dbReference type="RefSeq" id="WP_108107075.1">
    <property type="nucleotide sequence ID" value="NZ_QASN01000017.1"/>
</dbReference>
<sequence>MHQFYAAPHSLYSAKARCYLRKQGIAYREVMPTDARFEQHIVPRIGRGIIPVLETVDGQIIQDTVDIIDHFEARGVRYPAYPSGPRQRVLALLIEYYASLPMLRPAMHYRWSFFAQQERFIRDAFVAGSGAQAAEKIMGRMASYLPALGVSEATIPLIEASHERLLDILEAHFAEHPYLFGGRPSIGDYGLIGPLFAHLGRDPVPEQIMKQRAPKVFRWVERMNAGDLDSPEFPAAGDDFLADDAIPATLEPLLRLIAEEVFPELDDCLAFLDQWVEREQPQDGDPVAREAHQRRLGGVQTRFRGAPVQAGVQPYMIYLLRRVDHFIAGLDAPGRQAVEDYLQAFGLARLRVGSRGYSVGRRNNIEVWEISGR</sequence>
<organism evidence="2 3">
    <name type="scientific">Pseudomonas mangrovi</name>
    <dbReference type="NCBI Taxonomy" id="2161748"/>
    <lineage>
        <taxon>Bacteria</taxon>
        <taxon>Pseudomonadati</taxon>
        <taxon>Pseudomonadota</taxon>
        <taxon>Gammaproteobacteria</taxon>
        <taxon>Pseudomonadales</taxon>
        <taxon>Pseudomonadaceae</taxon>
        <taxon>Pseudomonas</taxon>
    </lineage>
</organism>
<proteinExistence type="predicted"/>
<reference evidence="2 3" key="1">
    <citation type="submission" date="2018-04" db="EMBL/GenBank/DDBJ databases">
        <title>Pseudomonas sp. nov., isolated from mangrove soil.</title>
        <authorList>
            <person name="Chen C."/>
        </authorList>
    </citation>
    <scope>NUCLEOTIDE SEQUENCE [LARGE SCALE GENOMIC DNA]</scope>
    <source>
        <strain evidence="2 3">TC-11</strain>
    </source>
</reference>
<comment type="caution">
    <text evidence="2">The sequence shown here is derived from an EMBL/GenBank/DDBJ whole genome shotgun (WGS) entry which is preliminary data.</text>
</comment>
<gene>
    <name evidence="2" type="ORF">DBO85_09790</name>
</gene>
<feature type="domain" description="GST N-terminal" evidence="1">
    <location>
        <begin position="5"/>
        <end position="74"/>
    </location>
</feature>
<dbReference type="Proteomes" id="UP000244064">
    <property type="component" value="Unassembled WGS sequence"/>
</dbReference>
<dbReference type="Gene3D" id="3.40.30.10">
    <property type="entry name" value="Glutaredoxin"/>
    <property type="match status" value="1"/>
</dbReference>
<dbReference type="InterPro" id="IPR036282">
    <property type="entry name" value="Glutathione-S-Trfase_C_sf"/>
</dbReference>
<evidence type="ECO:0000313" key="3">
    <source>
        <dbReference type="Proteomes" id="UP000244064"/>
    </source>
</evidence>
<dbReference type="InterPro" id="IPR004045">
    <property type="entry name" value="Glutathione_S-Trfase_N"/>
</dbReference>
<dbReference type="Pfam" id="PF13410">
    <property type="entry name" value="GST_C_2"/>
    <property type="match status" value="1"/>
</dbReference>